<reference evidence="2 3" key="1">
    <citation type="submission" date="2019-01" db="EMBL/GenBank/DDBJ databases">
        <title>A chromosome-scale genome assembly of the yellow perch, Perca flavescens.</title>
        <authorList>
            <person name="Feron R."/>
            <person name="Morvezen R."/>
            <person name="Bestin A."/>
            <person name="Haffray P."/>
            <person name="Klopp C."/>
            <person name="Zahm M."/>
            <person name="Cabau C."/>
            <person name="Roques C."/>
            <person name="Donnadieu C."/>
            <person name="Bouchez O."/>
            <person name="Christie M."/>
            <person name="Larson W."/>
            <person name="Guiguen Y."/>
        </authorList>
    </citation>
    <scope>NUCLEOTIDE SEQUENCE [LARGE SCALE GENOMIC DNA]</scope>
    <source>
        <strain evidence="2">YP-PL-M2</strain>
        <tissue evidence="2">Blood</tissue>
    </source>
</reference>
<dbReference type="AlphaFoldDB" id="A0A484DEV7"/>
<organism evidence="2 3">
    <name type="scientific">Perca flavescens</name>
    <name type="common">American yellow perch</name>
    <name type="synonym">Morone flavescens</name>
    <dbReference type="NCBI Taxonomy" id="8167"/>
    <lineage>
        <taxon>Eukaryota</taxon>
        <taxon>Metazoa</taxon>
        <taxon>Chordata</taxon>
        <taxon>Craniata</taxon>
        <taxon>Vertebrata</taxon>
        <taxon>Euteleostomi</taxon>
        <taxon>Actinopterygii</taxon>
        <taxon>Neopterygii</taxon>
        <taxon>Teleostei</taxon>
        <taxon>Neoteleostei</taxon>
        <taxon>Acanthomorphata</taxon>
        <taxon>Eupercaria</taxon>
        <taxon>Perciformes</taxon>
        <taxon>Percoidei</taxon>
        <taxon>Percidae</taxon>
        <taxon>Percinae</taxon>
        <taxon>Perca</taxon>
    </lineage>
</organism>
<accession>A0A484DEV7</accession>
<evidence type="ECO:0000256" key="1">
    <source>
        <dbReference type="SAM" id="MobiDB-lite"/>
    </source>
</evidence>
<dbReference type="EMBL" id="SCKG01000004">
    <property type="protein sequence ID" value="TDH14058.1"/>
    <property type="molecule type" value="Genomic_DNA"/>
</dbReference>
<evidence type="ECO:0000313" key="2">
    <source>
        <dbReference type="EMBL" id="TDH14058.1"/>
    </source>
</evidence>
<keyword evidence="3" id="KW-1185">Reference proteome</keyword>
<protein>
    <submittedName>
        <fullName evidence="2">Uncharacterized protein</fullName>
    </submittedName>
</protein>
<feature type="region of interest" description="Disordered" evidence="1">
    <location>
        <begin position="43"/>
        <end position="62"/>
    </location>
</feature>
<evidence type="ECO:0000313" key="3">
    <source>
        <dbReference type="Proteomes" id="UP000295070"/>
    </source>
</evidence>
<proteinExistence type="predicted"/>
<sequence length="84" mass="9187">MDVWEVCSCGRLTLAAHHHVAPSSQAAIGWHLWGSVKKSFSDRTQEPRGVAGNWEKDNVGGTRRAVGGLKRWHHHDCESGDAGT</sequence>
<comment type="caution">
    <text evidence="2">The sequence shown here is derived from an EMBL/GenBank/DDBJ whole genome shotgun (WGS) entry which is preliminary data.</text>
</comment>
<gene>
    <name evidence="2" type="ORF">EPR50_G00039230</name>
</gene>
<name>A0A484DEV7_PERFV</name>
<dbReference type="Proteomes" id="UP000295070">
    <property type="component" value="Chromosome 4"/>
</dbReference>